<dbReference type="EMBL" id="CP042469">
    <property type="protein sequence ID" value="QOX63727.1"/>
    <property type="molecule type" value="Genomic_DNA"/>
</dbReference>
<proteinExistence type="predicted"/>
<protein>
    <submittedName>
        <fullName evidence="1">Uncharacterized protein</fullName>
    </submittedName>
</protein>
<keyword evidence="2" id="KW-1185">Reference proteome</keyword>
<organism evidence="1 2">
    <name type="scientific">Anoxybacterium hadale</name>
    <dbReference type="NCBI Taxonomy" id="3408580"/>
    <lineage>
        <taxon>Bacteria</taxon>
        <taxon>Bacillati</taxon>
        <taxon>Bacillota</taxon>
        <taxon>Clostridia</taxon>
        <taxon>Peptostreptococcales</taxon>
        <taxon>Anaerovoracaceae</taxon>
        <taxon>Anoxybacterium</taxon>
    </lineage>
</organism>
<reference evidence="1" key="1">
    <citation type="submission" date="2019-08" db="EMBL/GenBank/DDBJ databases">
        <title>Genome sequence of Clostridiales bacterium MT110.</title>
        <authorList>
            <person name="Cao J."/>
        </authorList>
    </citation>
    <scope>NUCLEOTIDE SEQUENCE</scope>
    <source>
        <strain evidence="1">MT110</strain>
    </source>
</reference>
<name>A0ACD1AB59_9FIRM</name>
<accession>A0ACD1AB59</accession>
<evidence type="ECO:0000313" key="2">
    <source>
        <dbReference type="Proteomes" id="UP000594014"/>
    </source>
</evidence>
<evidence type="ECO:0000313" key="1">
    <source>
        <dbReference type="EMBL" id="QOX63727.1"/>
    </source>
</evidence>
<dbReference type="Proteomes" id="UP000594014">
    <property type="component" value="Chromosome"/>
</dbReference>
<gene>
    <name evidence="1" type="ORF">FRZ06_10410</name>
</gene>
<sequence>MGISIRNTKGIAAASEINAKGCKEEPIRVLILSDRLLKQAQHLAEYLINLDGFEVVGIALEKDQILELAGEAEFDFLIIVGYLKTFPTYEVIEELQKQKKEFQTVQWAILDSLILELCKRYKIPLTFERTLPMEAFADFLWERRSGKKKMDVEEQVFKCNKGAKYQASSAVKEDSLSYMLDLFLPVSFD</sequence>